<feature type="signal peptide" evidence="2">
    <location>
        <begin position="1"/>
        <end position="19"/>
    </location>
</feature>
<dbReference type="AlphaFoldDB" id="A0A915HZP5"/>
<name>A0A915HZP5_ROMCU</name>
<organism evidence="3 4">
    <name type="scientific">Romanomermis culicivorax</name>
    <name type="common">Nematode worm</name>
    <dbReference type="NCBI Taxonomy" id="13658"/>
    <lineage>
        <taxon>Eukaryota</taxon>
        <taxon>Metazoa</taxon>
        <taxon>Ecdysozoa</taxon>
        <taxon>Nematoda</taxon>
        <taxon>Enoplea</taxon>
        <taxon>Dorylaimia</taxon>
        <taxon>Mermithida</taxon>
        <taxon>Mermithoidea</taxon>
        <taxon>Mermithidae</taxon>
        <taxon>Romanomermis</taxon>
    </lineage>
</organism>
<dbReference type="WBParaSite" id="nRc.2.0.1.t07043-RA">
    <property type="protein sequence ID" value="nRc.2.0.1.t07043-RA"/>
    <property type="gene ID" value="nRc.2.0.1.g07043"/>
</dbReference>
<reference evidence="4" key="1">
    <citation type="submission" date="2022-11" db="UniProtKB">
        <authorList>
            <consortium name="WormBaseParasite"/>
        </authorList>
    </citation>
    <scope>IDENTIFICATION</scope>
</reference>
<feature type="chain" id="PRO_5037458859" evidence="2">
    <location>
        <begin position="20"/>
        <end position="92"/>
    </location>
</feature>
<evidence type="ECO:0000313" key="3">
    <source>
        <dbReference type="Proteomes" id="UP000887565"/>
    </source>
</evidence>
<protein>
    <submittedName>
        <fullName evidence="4">Secreted protein</fullName>
    </submittedName>
</protein>
<feature type="compositionally biased region" description="Basic and acidic residues" evidence="1">
    <location>
        <begin position="72"/>
        <end position="92"/>
    </location>
</feature>
<keyword evidence="2" id="KW-0732">Signal</keyword>
<feature type="region of interest" description="Disordered" evidence="1">
    <location>
        <begin position="57"/>
        <end position="92"/>
    </location>
</feature>
<dbReference type="Proteomes" id="UP000887565">
    <property type="component" value="Unplaced"/>
</dbReference>
<evidence type="ECO:0000256" key="2">
    <source>
        <dbReference type="SAM" id="SignalP"/>
    </source>
</evidence>
<proteinExistence type="predicted"/>
<keyword evidence="3" id="KW-1185">Reference proteome</keyword>
<sequence>MFIYALVLTFSALGRIASTAKHCYVPPPVPTAENNFPTFVKFYQKVYDQTTKAWEKERMTSSEAGLPDDLPPDEKSKKRLFSDAECRTPDAG</sequence>
<evidence type="ECO:0000313" key="4">
    <source>
        <dbReference type="WBParaSite" id="nRc.2.0.1.t07043-RA"/>
    </source>
</evidence>
<accession>A0A915HZP5</accession>
<evidence type="ECO:0000256" key="1">
    <source>
        <dbReference type="SAM" id="MobiDB-lite"/>
    </source>
</evidence>